<reference evidence="1" key="1">
    <citation type="submission" date="2020-07" db="EMBL/GenBank/DDBJ databases">
        <title>The High-quality genome of the commercially important snow crab, Chionoecetes opilio.</title>
        <authorList>
            <person name="Jeong J.-H."/>
            <person name="Ryu S."/>
        </authorList>
    </citation>
    <scope>NUCLEOTIDE SEQUENCE</scope>
    <source>
        <strain evidence="1">MADBK_172401_WGS</strain>
        <tissue evidence="1">Digestive gland</tissue>
    </source>
</reference>
<dbReference type="GO" id="GO:0007015">
    <property type="term" value="P:actin filament organization"/>
    <property type="evidence" value="ECO:0007669"/>
    <property type="project" value="InterPro"/>
</dbReference>
<sequence>MDTRTRKETPEKGINFIDAHFFSLPSQGNVYTLSPLTDAQGYSKLLVTSLQRKASVSKRASDSNNFGTGNVNNAPWNQQNSCHARSEMVHTTLKKIFCLEYKNGRPCMREYPFTYIPAGAEIVSIDAVNRSVIQEDFIIGITIIKKEDGKGEQSQFFNIYSDWDLNSDSALEVVSQNCLTLNLDFVPYHLYHTQTNIKNGWQVVFVFSSLIFYTVQGCMAKDVART</sequence>
<evidence type="ECO:0000313" key="1">
    <source>
        <dbReference type="EMBL" id="KAG0726025.1"/>
    </source>
</evidence>
<dbReference type="GO" id="GO:0051015">
    <property type="term" value="F:actin filament binding"/>
    <property type="evidence" value="ECO:0007669"/>
    <property type="project" value="TreeGrafter"/>
</dbReference>
<keyword evidence="2" id="KW-1185">Reference proteome</keyword>
<comment type="caution">
    <text evidence="1">The sequence shown here is derived from an EMBL/GenBank/DDBJ whole genome shotgun (WGS) entry which is preliminary data.</text>
</comment>
<accession>A0A8J4YDG4</accession>
<name>A0A8J4YDG4_CHIOP</name>
<dbReference type="GO" id="GO:0034198">
    <property type="term" value="P:cellular response to amino acid starvation"/>
    <property type="evidence" value="ECO:0007669"/>
    <property type="project" value="TreeGrafter"/>
</dbReference>
<dbReference type="GO" id="GO:0030027">
    <property type="term" value="C:lamellipodium"/>
    <property type="evidence" value="ECO:0007669"/>
    <property type="project" value="TreeGrafter"/>
</dbReference>
<protein>
    <submittedName>
        <fullName evidence="1">KICSTOR complex protein kaptin</fullName>
    </submittedName>
</protein>
<dbReference type="EMBL" id="JACEEZ010004931">
    <property type="protein sequence ID" value="KAG0726025.1"/>
    <property type="molecule type" value="Genomic_DNA"/>
</dbReference>
<organism evidence="1 2">
    <name type="scientific">Chionoecetes opilio</name>
    <name type="common">Atlantic snow crab</name>
    <name type="synonym">Cancer opilio</name>
    <dbReference type="NCBI Taxonomy" id="41210"/>
    <lineage>
        <taxon>Eukaryota</taxon>
        <taxon>Metazoa</taxon>
        <taxon>Ecdysozoa</taxon>
        <taxon>Arthropoda</taxon>
        <taxon>Crustacea</taxon>
        <taxon>Multicrustacea</taxon>
        <taxon>Malacostraca</taxon>
        <taxon>Eumalacostraca</taxon>
        <taxon>Eucarida</taxon>
        <taxon>Decapoda</taxon>
        <taxon>Pleocyemata</taxon>
        <taxon>Brachyura</taxon>
        <taxon>Eubrachyura</taxon>
        <taxon>Majoidea</taxon>
        <taxon>Majidae</taxon>
        <taxon>Chionoecetes</taxon>
    </lineage>
</organism>
<dbReference type="PANTHER" id="PTHR15435:SF2">
    <property type="entry name" value="KICSTOR COMPLEX PROTEIN KAPTIN"/>
    <property type="match status" value="1"/>
</dbReference>
<dbReference type="PANTHER" id="PTHR15435">
    <property type="entry name" value="KICSTOR COMPLEX PROTEIN KAPTIN"/>
    <property type="match status" value="1"/>
</dbReference>
<gene>
    <name evidence="1" type="primary">Kptn_0</name>
    <name evidence="1" type="ORF">GWK47_037440</name>
</gene>
<evidence type="ECO:0000313" key="2">
    <source>
        <dbReference type="Proteomes" id="UP000770661"/>
    </source>
</evidence>
<dbReference type="GO" id="GO:1904262">
    <property type="term" value="P:negative regulation of TORC1 signaling"/>
    <property type="evidence" value="ECO:0007669"/>
    <property type="project" value="TreeGrafter"/>
</dbReference>
<dbReference type="InterPro" id="IPR029982">
    <property type="entry name" value="Kptn"/>
</dbReference>
<dbReference type="GO" id="GO:0015629">
    <property type="term" value="C:actin cytoskeleton"/>
    <property type="evidence" value="ECO:0007669"/>
    <property type="project" value="InterPro"/>
</dbReference>
<dbReference type="OrthoDB" id="10267127at2759"/>
<proteinExistence type="predicted"/>
<dbReference type="AlphaFoldDB" id="A0A8J4YDG4"/>
<dbReference type="Proteomes" id="UP000770661">
    <property type="component" value="Unassembled WGS sequence"/>
</dbReference>